<proteinExistence type="predicted"/>
<reference evidence="1" key="5">
    <citation type="journal article" date="2021" name="G3 (Bethesda)">
        <title>Aegilops tauschii genome assembly Aet v5.0 features greater sequence contiguity and improved annotation.</title>
        <authorList>
            <person name="Wang L."/>
            <person name="Zhu T."/>
            <person name="Rodriguez J.C."/>
            <person name="Deal K.R."/>
            <person name="Dubcovsky J."/>
            <person name="McGuire P.E."/>
            <person name="Lux T."/>
            <person name="Spannagl M."/>
            <person name="Mayer K.F.X."/>
            <person name="Baldrich P."/>
            <person name="Meyers B.C."/>
            <person name="Huo N."/>
            <person name="Gu Y.Q."/>
            <person name="Zhou H."/>
            <person name="Devos K.M."/>
            <person name="Bennetzen J.L."/>
            <person name="Unver T."/>
            <person name="Budak H."/>
            <person name="Gulick P.J."/>
            <person name="Galiba G."/>
            <person name="Kalapos B."/>
            <person name="Nelson D.R."/>
            <person name="Li P."/>
            <person name="You F.M."/>
            <person name="Luo M.C."/>
            <person name="Dvorak J."/>
        </authorList>
    </citation>
    <scope>NUCLEOTIDE SEQUENCE [LARGE SCALE GENOMIC DNA]</scope>
    <source>
        <strain evidence="1">cv. AL8/78</strain>
    </source>
</reference>
<protein>
    <submittedName>
        <fullName evidence="1">Uncharacterized protein</fullName>
    </submittedName>
</protein>
<keyword evidence="2" id="KW-1185">Reference proteome</keyword>
<evidence type="ECO:0000313" key="2">
    <source>
        <dbReference type="Proteomes" id="UP000015105"/>
    </source>
</evidence>
<reference evidence="1" key="4">
    <citation type="submission" date="2019-03" db="UniProtKB">
        <authorList>
            <consortium name="EnsemblPlants"/>
        </authorList>
    </citation>
    <scope>IDENTIFICATION</scope>
</reference>
<dbReference type="EnsemblPlants" id="AET6Gv20469900.51">
    <property type="protein sequence ID" value="AET6Gv20469900.51"/>
    <property type="gene ID" value="AET6Gv20469900"/>
</dbReference>
<reference evidence="1" key="3">
    <citation type="journal article" date="2017" name="Nature">
        <title>Genome sequence of the progenitor of the wheat D genome Aegilops tauschii.</title>
        <authorList>
            <person name="Luo M.C."/>
            <person name="Gu Y.Q."/>
            <person name="Puiu D."/>
            <person name="Wang H."/>
            <person name="Twardziok S.O."/>
            <person name="Deal K.R."/>
            <person name="Huo N."/>
            <person name="Zhu T."/>
            <person name="Wang L."/>
            <person name="Wang Y."/>
            <person name="McGuire P.E."/>
            <person name="Liu S."/>
            <person name="Long H."/>
            <person name="Ramasamy R.K."/>
            <person name="Rodriguez J.C."/>
            <person name="Van S.L."/>
            <person name="Yuan L."/>
            <person name="Wang Z."/>
            <person name="Xia Z."/>
            <person name="Xiao L."/>
            <person name="Anderson O.D."/>
            <person name="Ouyang S."/>
            <person name="Liang Y."/>
            <person name="Zimin A.V."/>
            <person name="Pertea G."/>
            <person name="Qi P."/>
            <person name="Bennetzen J.L."/>
            <person name="Dai X."/>
            <person name="Dawson M.W."/>
            <person name="Muller H.G."/>
            <person name="Kugler K."/>
            <person name="Rivarola-Duarte L."/>
            <person name="Spannagl M."/>
            <person name="Mayer K.F.X."/>
            <person name="Lu F.H."/>
            <person name="Bevan M.W."/>
            <person name="Leroy P."/>
            <person name="Li P."/>
            <person name="You F.M."/>
            <person name="Sun Q."/>
            <person name="Liu Z."/>
            <person name="Lyons E."/>
            <person name="Wicker T."/>
            <person name="Salzberg S.L."/>
            <person name="Devos K.M."/>
            <person name="Dvorak J."/>
        </authorList>
    </citation>
    <scope>NUCLEOTIDE SEQUENCE [LARGE SCALE GENOMIC DNA]</scope>
    <source>
        <strain evidence="1">cv. AL8/78</strain>
    </source>
</reference>
<reference evidence="2" key="1">
    <citation type="journal article" date="2014" name="Science">
        <title>Ancient hybridizations among the ancestral genomes of bread wheat.</title>
        <authorList>
            <consortium name="International Wheat Genome Sequencing Consortium,"/>
            <person name="Marcussen T."/>
            <person name="Sandve S.R."/>
            <person name="Heier L."/>
            <person name="Spannagl M."/>
            <person name="Pfeifer M."/>
            <person name="Jakobsen K.S."/>
            <person name="Wulff B.B."/>
            <person name="Steuernagel B."/>
            <person name="Mayer K.F."/>
            <person name="Olsen O.A."/>
        </authorList>
    </citation>
    <scope>NUCLEOTIDE SEQUENCE [LARGE SCALE GENOMIC DNA]</scope>
    <source>
        <strain evidence="2">cv. AL8/78</strain>
    </source>
</reference>
<dbReference type="Proteomes" id="UP000015105">
    <property type="component" value="Chromosome 6D"/>
</dbReference>
<evidence type="ECO:0000313" key="1">
    <source>
        <dbReference type="EnsemblPlants" id="AET6Gv20469900.51"/>
    </source>
</evidence>
<name>A0A453NSY6_AEGTS</name>
<reference evidence="2" key="2">
    <citation type="journal article" date="2017" name="Nat. Plants">
        <title>The Aegilops tauschii genome reveals multiple impacts of transposons.</title>
        <authorList>
            <person name="Zhao G."/>
            <person name="Zou C."/>
            <person name="Li K."/>
            <person name="Wang K."/>
            <person name="Li T."/>
            <person name="Gao L."/>
            <person name="Zhang X."/>
            <person name="Wang H."/>
            <person name="Yang Z."/>
            <person name="Liu X."/>
            <person name="Jiang W."/>
            <person name="Mao L."/>
            <person name="Kong X."/>
            <person name="Jiao Y."/>
            <person name="Jia J."/>
        </authorList>
    </citation>
    <scope>NUCLEOTIDE SEQUENCE [LARGE SCALE GENOMIC DNA]</scope>
    <source>
        <strain evidence="2">cv. AL8/78</strain>
    </source>
</reference>
<organism evidence="1 2">
    <name type="scientific">Aegilops tauschii subsp. strangulata</name>
    <name type="common">Goatgrass</name>
    <dbReference type="NCBI Taxonomy" id="200361"/>
    <lineage>
        <taxon>Eukaryota</taxon>
        <taxon>Viridiplantae</taxon>
        <taxon>Streptophyta</taxon>
        <taxon>Embryophyta</taxon>
        <taxon>Tracheophyta</taxon>
        <taxon>Spermatophyta</taxon>
        <taxon>Magnoliopsida</taxon>
        <taxon>Liliopsida</taxon>
        <taxon>Poales</taxon>
        <taxon>Poaceae</taxon>
        <taxon>BOP clade</taxon>
        <taxon>Pooideae</taxon>
        <taxon>Triticodae</taxon>
        <taxon>Triticeae</taxon>
        <taxon>Triticinae</taxon>
        <taxon>Aegilops</taxon>
    </lineage>
</organism>
<dbReference type="Gramene" id="AET6Gv20469900.51">
    <property type="protein sequence ID" value="AET6Gv20469900.51"/>
    <property type="gene ID" value="AET6Gv20469900"/>
</dbReference>
<sequence>PPPVQVLPSFLPPPRRRLIPLAGKALAAWAAARLPLSSAQWWMARASTVGWGRCVGRGCVWRRARWRGRPR</sequence>
<accession>A0A453NSY6</accession>
<dbReference type="AlphaFoldDB" id="A0A453NSY6"/>